<dbReference type="SUPFAM" id="SSF52058">
    <property type="entry name" value="L domain-like"/>
    <property type="match status" value="1"/>
</dbReference>
<evidence type="ECO:0000313" key="3">
    <source>
        <dbReference type="Proteomes" id="UP000310121"/>
    </source>
</evidence>
<feature type="compositionally biased region" description="Polar residues" evidence="1">
    <location>
        <begin position="118"/>
        <end position="130"/>
    </location>
</feature>
<comment type="caution">
    <text evidence="2">The sequence shown here is derived from an EMBL/GenBank/DDBJ whole genome shotgun (WGS) entry which is preliminary data.</text>
</comment>
<feature type="compositionally biased region" description="Polar residues" evidence="1">
    <location>
        <begin position="254"/>
        <end position="264"/>
    </location>
</feature>
<name>A0A4S9VLM3_AURPU</name>
<feature type="non-terminal residue" evidence="2">
    <location>
        <position position="546"/>
    </location>
</feature>
<dbReference type="EMBL" id="QZBN01000026">
    <property type="protein sequence ID" value="THZ53074.1"/>
    <property type="molecule type" value="Genomic_DNA"/>
</dbReference>
<feature type="compositionally biased region" description="Low complexity" evidence="1">
    <location>
        <begin position="309"/>
        <end position="329"/>
    </location>
</feature>
<evidence type="ECO:0000256" key="1">
    <source>
        <dbReference type="SAM" id="MobiDB-lite"/>
    </source>
</evidence>
<feature type="compositionally biased region" description="Polar residues" evidence="1">
    <location>
        <begin position="347"/>
        <end position="360"/>
    </location>
</feature>
<sequence>MDNSNSATPLRSSGIPKFSFIARPSASRLPAPNAEQKPALVSPTKSAALARPSPAKKALPRPPSSGIGFGSSISGPSSGIIPPRTSSHRPTHSISDRSIAAARKPASRPVSYIAQSRRPASSVITTAQQEDLNDQLGSLDGFRSASRAASRQGDYDESQPFDYDDEPSTPSMKRASRISLSDRTVESLSRLPETPGTDRRRSSFFAPQSPMGPPSRPASAMSTGDAREGSQPKPIGRTASPSKRSSAIVPPSSKMPNKYSTPRAPSSIGLASSRLGRPASVAGKSALTTATPKSTAPKPLQRTSSLRQPGAGIAATPRPRPTTSNSTPAIKTRPTPATALKVAPPKESQNASEKAPSSSAALRDQIAKAKAAKRTPAVSKGQSSVNQFDDSRFDPFADPFNTKPQDGNGLLRKRIDAARSDGRLNLAGLSLKQIPDDVLTMYDQREDSNMNWSQMTDLVRFVAADNELDTISDDIFPDIATEVAMDDEKEVKGLQFRSVEMIDFHGNNLQTVPSGLRWMERLTVLNLSHNKLGNSIFDTIGQLEAL</sequence>
<evidence type="ECO:0000313" key="2">
    <source>
        <dbReference type="EMBL" id="THZ53074.1"/>
    </source>
</evidence>
<reference evidence="2 3" key="1">
    <citation type="submission" date="2018-10" db="EMBL/GenBank/DDBJ databases">
        <title>Fifty Aureobasidium pullulans genomes reveal a recombining polyextremotolerant generalist.</title>
        <authorList>
            <person name="Gostincar C."/>
            <person name="Turk M."/>
            <person name="Zajc J."/>
            <person name="Gunde-Cimerman N."/>
        </authorList>
    </citation>
    <scope>NUCLEOTIDE SEQUENCE [LARGE SCALE GENOMIC DNA]</scope>
    <source>
        <strain evidence="2 3">EXF-3844</strain>
    </source>
</reference>
<proteinExistence type="predicted"/>
<feature type="compositionally biased region" description="Low complexity" evidence="1">
    <location>
        <begin position="64"/>
        <end position="83"/>
    </location>
</feature>
<feature type="region of interest" description="Disordered" evidence="1">
    <location>
        <begin position="26"/>
        <end position="389"/>
    </location>
</feature>
<dbReference type="Proteomes" id="UP000310121">
    <property type="component" value="Unassembled WGS sequence"/>
</dbReference>
<dbReference type="Gene3D" id="3.80.10.10">
    <property type="entry name" value="Ribonuclease Inhibitor"/>
    <property type="match status" value="1"/>
</dbReference>
<dbReference type="InterPro" id="IPR032675">
    <property type="entry name" value="LRR_dom_sf"/>
</dbReference>
<organism evidence="2 3">
    <name type="scientific">Aureobasidium pullulans</name>
    <name type="common">Black yeast</name>
    <name type="synonym">Pullularia pullulans</name>
    <dbReference type="NCBI Taxonomy" id="5580"/>
    <lineage>
        <taxon>Eukaryota</taxon>
        <taxon>Fungi</taxon>
        <taxon>Dikarya</taxon>
        <taxon>Ascomycota</taxon>
        <taxon>Pezizomycotina</taxon>
        <taxon>Dothideomycetes</taxon>
        <taxon>Dothideomycetidae</taxon>
        <taxon>Dothideales</taxon>
        <taxon>Saccotheciaceae</taxon>
        <taxon>Aureobasidium</taxon>
    </lineage>
</organism>
<dbReference type="AlphaFoldDB" id="A0A4S9VLM3"/>
<accession>A0A4S9VLM3</accession>
<gene>
    <name evidence="2" type="ORF">D6C90_00748</name>
</gene>
<feature type="compositionally biased region" description="Low complexity" evidence="1">
    <location>
        <begin position="284"/>
        <end position="300"/>
    </location>
</feature>
<feature type="compositionally biased region" description="Acidic residues" evidence="1">
    <location>
        <begin position="155"/>
        <end position="167"/>
    </location>
</feature>
<protein>
    <submittedName>
        <fullName evidence="2">L domain-like protein</fullName>
    </submittedName>
</protein>